<dbReference type="RefSeq" id="WP_167939975.1">
    <property type="nucleotide sequence ID" value="NZ_JAATJA010000001.1"/>
</dbReference>
<feature type="domain" description="TNase-like" evidence="4">
    <location>
        <begin position="40"/>
        <end position="170"/>
    </location>
</feature>
<evidence type="ECO:0000256" key="1">
    <source>
        <dbReference type="ARBA" id="ARBA00022722"/>
    </source>
</evidence>
<proteinExistence type="predicted"/>
<dbReference type="SUPFAM" id="SSF50199">
    <property type="entry name" value="Staphylococcal nuclease"/>
    <property type="match status" value="1"/>
</dbReference>
<dbReference type="EMBL" id="JAATJA010000001">
    <property type="protein sequence ID" value="NJB66879.1"/>
    <property type="molecule type" value="Genomic_DNA"/>
</dbReference>
<gene>
    <name evidence="5" type="ORF">GGQ74_000519</name>
</gene>
<accession>A0A846QQC2</accession>
<dbReference type="InterPro" id="IPR035451">
    <property type="entry name" value="Ada-like_dom_sf"/>
</dbReference>
<dbReference type="EC" id="3.1.31.1" evidence="5"/>
<dbReference type="Gene3D" id="2.40.50.90">
    <property type="match status" value="1"/>
</dbReference>
<evidence type="ECO:0000313" key="5">
    <source>
        <dbReference type="EMBL" id="NJB66879.1"/>
    </source>
</evidence>
<evidence type="ECO:0000259" key="4">
    <source>
        <dbReference type="PROSITE" id="PS50830"/>
    </source>
</evidence>
<dbReference type="SMART" id="SM00318">
    <property type="entry name" value="SNc"/>
    <property type="match status" value="1"/>
</dbReference>
<dbReference type="InterPro" id="IPR035437">
    <property type="entry name" value="SNase_OB-fold_sf"/>
</dbReference>
<organism evidence="5 6">
    <name type="scientific">Desulfobaculum xiamenense</name>
    <dbReference type="NCBI Taxonomy" id="995050"/>
    <lineage>
        <taxon>Bacteria</taxon>
        <taxon>Pseudomonadati</taxon>
        <taxon>Thermodesulfobacteriota</taxon>
        <taxon>Desulfovibrionia</taxon>
        <taxon>Desulfovibrionales</taxon>
        <taxon>Desulfovibrionaceae</taxon>
        <taxon>Desulfobaculum</taxon>
    </lineage>
</organism>
<comment type="caution">
    <text evidence="5">The sequence shown here is derived from an EMBL/GenBank/DDBJ whole genome shotgun (WGS) entry which is preliminary data.</text>
</comment>
<keyword evidence="1" id="KW-0540">Nuclease</keyword>
<keyword evidence="2" id="KW-0255">Endonuclease</keyword>
<keyword evidence="6" id="KW-1185">Reference proteome</keyword>
<dbReference type="SUPFAM" id="SSF57884">
    <property type="entry name" value="Ada DNA repair protein, N-terminal domain (N-Ada 10)"/>
    <property type="match status" value="1"/>
</dbReference>
<protein>
    <submittedName>
        <fullName evidence="5">Micrococcal nuclease</fullName>
        <ecNumber evidence="5">3.1.31.1</ecNumber>
    </submittedName>
</protein>
<name>A0A846QQC2_9BACT</name>
<dbReference type="GO" id="GO:1990599">
    <property type="term" value="F:3' overhang single-stranded DNA endodeoxyribonuclease activity"/>
    <property type="evidence" value="ECO:0007669"/>
    <property type="project" value="UniProtKB-EC"/>
</dbReference>
<dbReference type="InterPro" id="IPR016071">
    <property type="entry name" value="Staphylococal_nuclease_OB-fold"/>
</dbReference>
<reference evidence="5 6" key="1">
    <citation type="submission" date="2020-03" db="EMBL/GenBank/DDBJ databases">
        <title>Genomic Encyclopedia of Type Strains, Phase IV (KMG-IV): sequencing the most valuable type-strain genomes for metagenomic binning, comparative biology and taxonomic classification.</title>
        <authorList>
            <person name="Goeker M."/>
        </authorList>
    </citation>
    <scope>NUCLEOTIDE SEQUENCE [LARGE SCALE GENOMIC DNA]</scope>
    <source>
        <strain evidence="5 6">DSM 24233</strain>
    </source>
</reference>
<dbReference type="PROSITE" id="PS50830">
    <property type="entry name" value="TNASE_3"/>
    <property type="match status" value="1"/>
</dbReference>
<keyword evidence="3 5" id="KW-0378">Hydrolase</keyword>
<dbReference type="PANTHER" id="PTHR12302:SF3">
    <property type="entry name" value="SERINE_THREONINE-PROTEIN KINASE 31"/>
    <property type="match status" value="1"/>
</dbReference>
<dbReference type="Pfam" id="PF00565">
    <property type="entry name" value="SNase"/>
    <property type="match status" value="1"/>
</dbReference>
<evidence type="ECO:0000313" key="6">
    <source>
        <dbReference type="Proteomes" id="UP000580856"/>
    </source>
</evidence>
<dbReference type="AlphaFoldDB" id="A0A846QQC2"/>
<dbReference type="Proteomes" id="UP000580856">
    <property type="component" value="Unassembled WGS sequence"/>
</dbReference>
<sequence length="231" mass="25823">MNTFLSHKSIITDSFHAIARHCALCLLLALVLCVDMAGAATFTARVRWIPDGDTIRLADGRWVRLVGIDTPETGKDGDPDQTGAADARAMLRSLIGRDSVTINTVQPHKDRHGRLLGTVRLRDGRVCNEELLRVGLAFHYWFSGQPDSMVKRYTALQSAAIAGERGFWPKVLDTRHAKRKWIGNAHSRRAFPKGSSAAKDIRRKNQVEFDNLREALEQGYSPARKYSPFAQ</sequence>
<evidence type="ECO:0000256" key="2">
    <source>
        <dbReference type="ARBA" id="ARBA00022759"/>
    </source>
</evidence>
<dbReference type="PANTHER" id="PTHR12302">
    <property type="entry name" value="EBNA2 BINDING PROTEIN P100"/>
    <property type="match status" value="1"/>
</dbReference>
<evidence type="ECO:0000256" key="3">
    <source>
        <dbReference type="ARBA" id="ARBA00022801"/>
    </source>
</evidence>